<dbReference type="InterPro" id="IPR012340">
    <property type="entry name" value="NA-bd_OB-fold"/>
</dbReference>
<dbReference type="AlphaFoldDB" id="A0A1T4V848"/>
<feature type="domain" description="CP-type G" evidence="12">
    <location>
        <begin position="65"/>
        <end position="223"/>
    </location>
</feature>
<evidence type="ECO:0000259" key="11">
    <source>
        <dbReference type="PROSITE" id="PS50936"/>
    </source>
</evidence>
<dbReference type="PANTHER" id="PTHR32120">
    <property type="entry name" value="SMALL RIBOSOMAL SUBUNIT BIOGENESIS GTPASE RSGA"/>
    <property type="match status" value="1"/>
</dbReference>
<keyword evidence="6 10" id="KW-0378">Hydrolase</keyword>
<keyword evidence="1 10" id="KW-0963">Cytoplasm</keyword>
<feature type="binding site" evidence="10">
    <location>
        <begin position="165"/>
        <end position="173"/>
    </location>
    <ligand>
        <name>GTP</name>
        <dbReference type="ChEBI" id="CHEBI:37565"/>
    </ligand>
</feature>
<proteinExistence type="inferred from homology"/>
<dbReference type="PANTHER" id="PTHR32120:SF11">
    <property type="entry name" value="SMALL RIBOSOMAL SUBUNIT BIOGENESIS GTPASE RSGA 1, MITOCHONDRIAL-RELATED"/>
    <property type="match status" value="1"/>
</dbReference>
<dbReference type="InterPro" id="IPR010914">
    <property type="entry name" value="RsgA_GTPase_dom"/>
</dbReference>
<sequence>MQGKIVKGIAGFYYVNTKEDKLYECKAKGVFRNKSQKPLVGDNVCIDIIDEEELKGNITKLLPRKNELIRPAVANVDLALVVFAISNPKPNLNLLDKFLVMMEYMDVKTIICFNKVDETTKSDIEDYKKIYEPAGYKVLFTSTYNGEGIDELKSIIKGKTIVFAGPSGVGKSSILNSIMDDELMDTGEISKKIGRGKHTTRHSEIFRLGHDTYIFDTPGFSTIFVPQIDENNLRFYYPEFAPYENQCKYNGCVHVNEPGCALKEAIESGEVSKVRYENYKEIFEELKNNKKY</sequence>
<dbReference type="GO" id="GO:0042274">
    <property type="term" value="P:ribosomal small subunit biogenesis"/>
    <property type="evidence" value="ECO:0007669"/>
    <property type="project" value="UniProtKB-UniRule"/>
</dbReference>
<feature type="domain" description="EngC GTPase" evidence="11">
    <location>
        <begin position="74"/>
        <end position="221"/>
    </location>
</feature>
<evidence type="ECO:0000256" key="7">
    <source>
        <dbReference type="ARBA" id="ARBA00022833"/>
    </source>
</evidence>
<evidence type="ECO:0000256" key="4">
    <source>
        <dbReference type="ARBA" id="ARBA00022730"/>
    </source>
</evidence>
<evidence type="ECO:0000256" key="5">
    <source>
        <dbReference type="ARBA" id="ARBA00022741"/>
    </source>
</evidence>
<dbReference type="GO" id="GO:0019843">
    <property type="term" value="F:rRNA binding"/>
    <property type="evidence" value="ECO:0007669"/>
    <property type="project" value="UniProtKB-KW"/>
</dbReference>
<name>A0A1T4V848_9FIRM</name>
<organism evidence="13 14">
    <name type="scientific">Eubacterium uniforme</name>
    <dbReference type="NCBI Taxonomy" id="39495"/>
    <lineage>
        <taxon>Bacteria</taxon>
        <taxon>Bacillati</taxon>
        <taxon>Bacillota</taxon>
        <taxon>Clostridia</taxon>
        <taxon>Eubacteriales</taxon>
        <taxon>Eubacteriaceae</taxon>
        <taxon>Eubacterium</taxon>
    </lineage>
</organism>
<feature type="binding site" evidence="10">
    <location>
        <position position="260"/>
    </location>
    <ligand>
        <name>Zn(2+)</name>
        <dbReference type="ChEBI" id="CHEBI:29105"/>
    </ligand>
</feature>
<evidence type="ECO:0000259" key="12">
    <source>
        <dbReference type="PROSITE" id="PS51721"/>
    </source>
</evidence>
<reference evidence="13 14" key="1">
    <citation type="submission" date="2017-02" db="EMBL/GenBank/DDBJ databases">
        <authorList>
            <person name="Peterson S.W."/>
        </authorList>
    </citation>
    <scope>NUCLEOTIDE SEQUENCE [LARGE SCALE GENOMIC DNA]</scope>
    <source>
        <strain evidence="13 14">ATCC 35992</strain>
    </source>
</reference>
<dbReference type="GO" id="GO:0005525">
    <property type="term" value="F:GTP binding"/>
    <property type="evidence" value="ECO:0007669"/>
    <property type="project" value="UniProtKB-UniRule"/>
</dbReference>
<evidence type="ECO:0000313" key="13">
    <source>
        <dbReference type="EMBL" id="SKA61083.1"/>
    </source>
</evidence>
<comment type="function">
    <text evidence="10">One of several proteins that assist in the late maturation steps of the functional core of the 30S ribosomal subunit. Helps release RbfA from mature subunits. May play a role in the assembly of ribosomal proteins into the subunit. Circularly permuted GTPase that catalyzes slow GTP hydrolysis, GTPase activity is stimulated by the 30S ribosomal subunit.</text>
</comment>
<evidence type="ECO:0000256" key="1">
    <source>
        <dbReference type="ARBA" id="ARBA00022490"/>
    </source>
</evidence>
<dbReference type="SUPFAM" id="SSF52540">
    <property type="entry name" value="P-loop containing nucleoside triphosphate hydrolases"/>
    <property type="match status" value="1"/>
</dbReference>
<feature type="binding site" evidence="10">
    <location>
        <position position="254"/>
    </location>
    <ligand>
        <name>Zn(2+)</name>
        <dbReference type="ChEBI" id="CHEBI:29105"/>
    </ligand>
</feature>
<keyword evidence="7 10" id="KW-0862">Zinc</keyword>
<feature type="binding site" evidence="10">
    <location>
        <position position="247"/>
    </location>
    <ligand>
        <name>Zn(2+)</name>
        <dbReference type="ChEBI" id="CHEBI:29105"/>
    </ligand>
</feature>
<dbReference type="InterPro" id="IPR030378">
    <property type="entry name" value="G_CP_dom"/>
</dbReference>
<evidence type="ECO:0000256" key="2">
    <source>
        <dbReference type="ARBA" id="ARBA00022517"/>
    </source>
</evidence>
<comment type="cofactor">
    <cofactor evidence="10">
        <name>Zn(2+)</name>
        <dbReference type="ChEBI" id="CHEBI:29105"/>
    </cofactor>
    <text evidence="10">Binds 1 zinc ion per subunit.</text>
</comment>
<evidence type="ECO:0000256" key="6">
    <source>
        <dbReference type="ARBA" id="ARBA00022801"/>
    </source>
</evidence>
<dbReference type="Gene3D" id="1.10.40.50">
    <property type="entry name" value="Probable gtpase engc, domain 3"/>
    <property type="match status" value="1"/>
</dbReference>
<dbReference type="GO" id="GO:0005737">
    <property type="term" value="C:cytoplasm"/>
    <property type="evidence" value="ECO:0007669"/>
    <property type="project" value="UniProtKB-SubCell"/>
</dbReference>
<dbReference type="PROSITE" id="PS50936">
    <property type="entry name" value="ENGC_GTPASE"/>
    <property type="match status" value="1"/>
</dbReference>
<dbReference type="Gene3D" id="2.40.50.140">
    <property type="entry name" value="Nucleic acid-binding proteins"/>
    <property type="match status" value="1"/>
</dbReference>
<dbReference type="InterPro" id="IPR031944">
    <property type="entry name" value="RsgA_N"/>
</dbReference>
<dbReference type="Gene3D" id="3.40.50.300">
    <property type="entry name" value="P-loop containing nucleotide triphosphate hydrolases"/>
    <property type="match status" value="1"/>
</dbReference>
<comment type="subcellular location">
    <subcellularLocation>
        <location evidence="10">Cytoplasm</location>
    </subcellularLocation>
</comment>
<dbReference type="GO" id="GO:0046872">
    <property type="term" value="F:metal ion binding"/>
    <property type="evidence" value="ECO:0007669"/>
    <property type="project" value="UniProtKB-KW"/>
</dbReference>
<evidence type="ECO:0000256" key="3">
    <source>
        <dbReference type="ARBA" id="ARBA00022723"/>
    </source>
</evidence>
<evidence type="ECO:0000256" key="8">
    <source>
        <dbReference type="ARBA" id="ARBA00022884"/>
    </source>
</evidence>
<accession>A0A1T4V848</accession>
<dbReference type="EC" id="3.6.1.-" evidence="10"/>
<evidence type="ECO:0000256" key="10">
    <source>
        <dbReference type="HAMAP-Rule" id="MF_01820"/>
    </source>
</evidence>
<dbReference type="Pfam" id="PF16745">
    <property type="entry name" value="RsgA_N"/>
    <property type="match status" value="1"/>
</dbReference>
<dbReference type="RefSeq" id="WP_078765264.1">
    <property type="nucleotide sequence ID" value="NZ_FUXZ01000003.1"/>
</dbReference>
<protein>
    <recommendedName>
        <fullName evidence="10">Small ribosomal subunit biogenesis GTPase RsgA</fullName>
        <ecNumber evidence="10">3.6.1.-</ecNumber>
    </recommendedName>
</protein>
<evidence type="ECO:0000256" key="9">
    <source>
        <dbReference type="ARBA" id="ARBA00023134"/>
    </source>
</evidence>
<dbReference type="SUPFAM" id="SSF50249">
    <property type="entry name" value="Nucleic acid-binding proteins"/>
    <property type="match status" value="1"/>
</dbReference>
<keyword evidence="14" id="KW-1185">Reference proteome</keyword>
<comment type="subunit">
    <text evidence="10">Monomer. Associates with 30S ribosomal subunit, binds 16S rRNA.</text>
</comment>
<dbReference type="InterPro" id="IPR027417">
    <property type="entry name" value="P-loop_NTPase"/>
</dbReference>
<gene>
    <name evidence="10" type="primary">rsgA</name>
    <name evidence="13" type="ORF">SAMN02745111_00370</name>
</gene>
<dbReference type="OrthoDB" id="9809485at2"/>
<dbReference type="EMBL" id="FUXZ01000003">
    <property type="protein sequence ID" value="SKA61083.1"/>
    <property type="molecule type" value="Genomic_DNA"/>
</dbReference>
<keyword evidence="3 10" id="KW-0479">Metal-binding</keyword>
<evidence type="ECO:0000313" key="14">
    <source>
        <dbReference type="Proteomes" id="UP000190814"/>
    </source>
</evidence>
<comment type="similarity">
    <text evidence="10">Belongs to the TRAFAC class YlqF/YawG GTPase family. RsgA subfamily.</text>
</comment>
<dbReference type="HAMAP" id="MF_01820">
    <property type="entry name" value="GTPase_RsgA"/>
    <property type="match status" value="1"/>
</dbReference>
<feature type="binding site" evidence="10">
    <location>
        <position position="252"/>
    </location>
    <ligand>
        <name>Zn(2+)</name>
        <dbReference type="ChEBI" id="CHEBI:29105"/>
    </ligand>
</feature>
<keyword evidence="9 10" id="KW-0342">GTP-binding</keyword>
<dbReference type="Pfam" id="PF03193">
    <property type="entry name" value="RsgA_GTPase"/>
    <property type="match status" value="1"/>
</dbReference>
<dbReference type="CDD" id="cd04466">
    <property type="entry name" value="S1_YloQ_GTPase"/>
    <property type="match status" value="1"/>
</dbReference>
<dbReference type="PROSITE" id="PS51721">
    <property type="entry name" value="G_CP"/>
    <property type="match status" value="1"/>
</dbReference>
<dbReference type="NCBIfam" id="TIGR00157">
    <property type="entry name" value="ribosome small subunit-dependent GTPase A"/>
    <property type="match status" value="1"/>
</dbReference>
<feature type="binding site" evidence="10">
    <location>
        <begin position="114"/>
        <end position="117"/>
    </location>
    <ligand>
        <name>GTP</name>
        <dbReference type="ChEBI" id="CHEBI:37565"/>
    </ligand>
</feature>
<dbReference type="STRING" id="39495.SAMN02745111_00370"/>
<dbReference type="GO" id="GO:0003924">
    <property type="term" value="F:GTPase activity"/>
    <property type="evidence" value="ECO:0007669"/>
    <property type="project" value="UniProtKB-UniRule"/>
</dbReference>
<dbReference type="CDD" id="cd01854">
    <property type="entry name" value="YjeQ_EngC"/>
    <property type="match status" value="1"/>
</dbReference>
<keyword evidence="8 10" id="KW-0694">RNA-binding</keyword>
<keyword evidence="2 10" id="KW-0690">Ribosome biogenesis</keyword>
<dbReference type="InterPro" id="IPR004881">
    <property type="entry name" value="Ribosome_biogen_GTPase_RsgA"/>
</dbReference>
<dbReference type="Proteomes" id="UP000190814">
    <property type="component" value="Unassembled WGS sequence"/>
</dbReference>
<keyword evidence="4 10" id="KW-0699">rRNA-binding</keyword>
<keyword evidence="5 10" id="KW-0547">Nucleotide-binding</keyword>